<dbReference type="Pfam" id="PF07944">
    <property type="entry name" value="Beta-AFase-like_GH127_cat"/>
    <property type="match status" value="1"/>
</dbReference>
<dbReference type="GO" id="GO:0016787">
    <property type="term" value="F:hydrolase activity"/>
    <property type="evidence" value="ECO:0007669"/>
    <property type="project" value="UniProtKB-KW"/>
</dbReference>
<gene>
    <name evidence="4" type="ORF">JS528_09415</name>
</gene>
<reference evidence="4 5" key="1">
    <citation type="journal article" date="2021" name="Environ. Microbiol.">
        <title>Genetic insights into the dark matter of the mammalian gut microbiota through targeted genome reconstruction.</title>
        <authorList>
            <person name="Lugli G.A."/>
            <person name="Alessandri G."/>
            <person name="Milani C."/>
            <person name="Viappiani A."/>
            <person name="Fontana F."/>
            <person name="Tarracchini C."/>
            <person name="Mancabelli L."/>
            <person name="Argentini C."/>
            <person name="Ruiz L."/>
            <person name="Margolles A."/>
            <person name="van Sinderen D."/>
            <person name="Turroni F."/>
            <person name="Ventura M."/>
        </authorList>
    </citation>
    <scope>NUCLEOTIDE SEQUENCE [LARGE SCALE GENOMIC DNA]</scope>
    <source>
        <strain evidence="4 5">MA2</strain>
    </source>
</reference>
<evidence type="ECO:0000259" key="1">
    <source>
        <dbReference type="Pfam" id="PF07944"/>
    </source>
</evidence>
<feature type="domain" description="Non-reducing end beta-L-arabinofuranosidase-like GH127 catalytic" evidence="1">
    <location>
        <begin position="14"/>
        <end position="446"/>
    </location>
</feature>
<dbReference type="InterPro" id="IPR049174">
    <property type="entry name" value="Beta-AFase-like"/>
</dbReference>
<keyword evidence="4" id="KW-0378">Hydrolase</keyword>
<dbReference type="Pfam" id="PF20736">
    <property type="entry name" value="Glyco_hydro127M"/>
    <property type="match status" value="1"/>
</dbReference>
<dbReference type="InterPro" id="IPR049049">
    <property type="entry name" value="Beta-AFase-like_GH127_C"/>
</dbReference>
<feature type="domain" description="Non-reducing end beta-L-arabinofuranosidase-like GH127 C-terminal" evidence="3">
    <location>
        <begin position="554"/>
        <end position="670"/>
    </location>
</feature>
<dbReference type="InterPro" id="IPR008928">
    <property type="entry name" value="6-hairpin_glycosidase_sf"/>
</dbReference>
<feature type="domain" description="Non-reducing end beta-L-arabinofuranosidase-like GH127 middle" evidence="2">
    <location>
        <begin position="459"/>
        <end position="552"/>
    </location>
</feature>
<dbReference type="InterPro" id="IPR012878">
    <property type="entry name" value="Beta-AFase-like_GH127_cat"/>
</dbReference>
<protein>
    <submittedName>
        <fullName evidence="4">Glycoside hydrolase family 127 protein</fullName>
    </submittedName>
</protein>
<sequence length="674" mass="76785">MTETIHTSDGPKRVTVTSPFWKHYRENVAKEVIPYQWAVINDEQRIDIPRDPSGAKQDIDYHYSRAVRNLRIAAGDEEGEFKGFVFQDSDVYKWLEEAAYALAYEPDEQLQQLCDKLVDLIARAQREDGYLDTPYIIRSGAFADRERFTQIQQSHEMYVMGHYIEAAVAYFEVTGNQQALEVAEKMAACLDANFGEEDGKIPGADGHPEIELALSRLYEVTHERKYLDLAKFFIDVRGKDPSFYDKQNEKIGDGTTDIFPQMRGWTHEYTQTARPIRRQQTAEGHAVRVGYMLTGVAHVARLTGDKELEETAKRLWRNIVTKRMYITGGVGSTHVGEAFTYDYDLPSDTMYGETCASVAMSFLARQMLELETKGEYADVLEKELFNGSIAGIALDGKHFYYVNALEADPEATEHNPDRYHVLMHRAEWFGCACCPANIARLIASVDRYLYTVHEDRREIVAHQFIANDAEFFDGVKVSQKSNFPWDGHIEFTVDVPEGSDPVRFLVRIPSWSASKHELTVNGEDARRLPVVDGFVTIELTPGATEITLDLDMAVKFMRSKTLVRHDIGKIAVMRGPVVYCAEEADNSAPLWNYHIASRDASRARAEYHFGELDGVEVITVPATKRTHDDESFPLYADVEEHPVGEKSYDLKLIPYYAWANREIGQMQVWFDSDF</sequence>
<dbReference type="PANTHER" id="PTHR43465:SF2">
    <property type="entry name" value="DUF1680 DOMAIN PROTEIN (AFU_ORTHOLOGUE AFUA_1G08910)"/>
    <property type="match status" value="1"/>
</dbReference>
<dbReference type="InterPro" id="IPR049046">
    <property type="entry name" value="Beta-AFase-like_GH127_middle"/>
</dbReference>
<dbReference type="SUPFAM" id="SSF48208">
    <property type="entry name" value="Six-hairpin glycosidases"/>
    <property type="match status" value="1"/>
</dbReference>
<evidence type="ECO:0000313" key="4">
    <source>
        <dbReference type="EMBL" id="MBT1173552.1"/>
    </source>
</evidence>
<organism evidence="4 5">
    <name type="scientific">Bifidobacterium santillanense</name>
    <dbReference type="NCBI Taxonomy" id="2809028"/>
    <lineage>
        <taxon>Bacteria</taxon>
        <taxon>Bacillati</taxon>
        <taxon>Actinomycetota</taxon>
        <taxon>Actinomycetes</taxon>
        <taxon>Bifidobacteriales</taxon>
        <taxon>Bifidobacteriaceae</taxon>
        <taxon>Bifidobacterium</taxon>
    </lineage>
</organism>
<evidence type="ECO:0000259" key="3">
    <source>
        <dbReference type="Pfam" id="PF20737"/>
    </source>
</evidence>
<proteinExistence type="predicted"/>
<evidence type="ECO:0000313" key="5">
    <source>
        <dbReference type="Proteomes" id="UP000773064"/>
    </source>
</evidence>
<keyword evidence="5" id="KW-1185">Reference proteome</keyword>
<dbReference type="PANTHER" id="PTHR43465">
    <property type="entry name" value="DUF1680 DOMAIN PROTEIN (AFU_ORTHOLOGUE AFUA_1G08910)"/>
    <property type="match status" value="1"/>
</dbReference>
<name>A0ABS5URM3_9BIFI</name>
<dbReference type="Proteomes" id="UP000773064">
    <property type="component" value="Unassembled WGS sequence"/>
</dbReference>
<dbReference type="RefSeq" id="WP_214358822.1">
    <property type="nucleotide sequence ID" value="NZ_JAFEJS010000011.1"/>
</dbReference>
<accession>A0ABS5URM3</accession>
<dbReference type="EMBL" id="JAFEJS010000011">
    <property type="protein sequence ID" value="MBT1173552.1"/>
    <property type="molecule type" value="Genomic_DNA"/>
</dbReference>
<dbReference type="Pfam" id="PF20737">
    <property type="entry name" value="Glyco_hydro127C"/>
    <property type="match status" value="1"/>
</dbReference>
<comment type="caution">
    <text evidence="4">The sequence shown here is derived from an EMBL/GenBank/DDBJ whole genome shotgun (WGS) entry which is preliminary data.</text>
</comment>
<evidence type="ECO:0000259" key="2">
    <source>
        <dbReference type="Pfam" id="PF20736"/>
    </source>
</evidence>